<dbReference type="AlphaFoldDB" id="A0A540MN83"/>
<proteinExistence type="predicted"/>
<evidence type="ECO:0000256" key="2">
    <source>
        <dbReference type="SAM" id="MobiDB-lite"/>
    </source>
</evidence>
<keyword evidence="4" id="KW-1185">Reference proteome</keyword>
<name>A0A540MN83_MALBA</name>
<evidence type="ECO:0000256" key="1">
    <source>
        <dbReference type="ARBA" id="ARBA00022737"/>
    </source>
</evidence>
<feature type="region of interest" description="Disordered" evidence="2">
    <location>
        <begin position="31"/>
        <end position="61"/>
    </location>
</feature>
<comment type="caution">
    <text evidence="3">The sequence shown here is derived from an EMBL/GenBank/DDBJ whole genome shotgun (WGS) entry which is preliminary data.</text>
</comment>
<dbReference type="Gene3D" id="1.25.40.10">
    <property type="entry name" value="Tetratricopeptide repeat domain"/>
    <property type="match status" value="1"/>
</dbReference>
<evidence type="ECO:0000313" key="4">
    <source>
        <dbReference type="Proteomes" id="UP000315295"/>
    </source>
</evidence>
<dbReference type="STRING" id="106549.A0A540MN83"/>
<dbReference type="InterPro" id="IPR046848">
    <property type="entry name" value="E_motif"/>
</dbReference>
<dbReference type="EMBL" id="VIEB01000219">
    <property type="protein sequence ID" value="TQE00249.1"/>
    <property type="molecule type" value="Genomic_DNA"/>
</dbReference>
<keyword evidence="1" id="KW-0677">Repeat</keyword>
<dbReference type="Pfam" id="PF01535">
    <property type="entry name" value="PPR"/>
    <property type="match status" value="2"/>
</dbReference>
<dbReference type="GO" id="GO:0009451">
    <property type="term" value="P:RNA modification"/>
    <property type="evidence" value="ECO:0007669"/>
    <property type="project" value="InterPro"/>
</dbReference>
<gene>
    <name evidence="3" type="ORF">C1H46_014167</name>
</gene>
<dbReference type="GO" id="GO:0099402">
    <property type="term" value="P:plant organ development"/>
    <property type="evidence" value="ECO:0007669"/>
    <property type="project" value="UniProtKB-ARBA"/>
</dbReference>
<reference evidence="3 4" key="1">
    <citation type="journal article" date="2019" name="G3 (Bethesda)">
        <title>Sequencing of a Wild Apple (Malus baccata) Genome Unravels the Differences Between Cultivated and Wild Apple Species Regarding Disease Resistance and Cold Tolerance.</title>
        <authorList>
            <person name="Chen X."/>
        </authorList>
    </citation>
    <scope>NUCLEOTIDE SEQUENCE [LARGE SCALE GENOMIC DNA]</scope>
    <source>
        <strain evidence="4">cv. Shandingzi</strain>
        <tissue evidence="3">Leaves</tissue>
    </source>
</reference>
<feature type="compositionally biased region" description="Basic and acidic residues" evidence="2">
    <location>
        <begin position="31"/>
        <end position="47"/>
    </location>
</feature>
<dbReference type="PANTHER" id="PTHR47926:SF406">
    <property type="entry name" value="REPEAT (PPR) SUPERFAMILY PROTEIN, PUTATIVE-RELATED"/>
    <property type="match status" value="1"/>
</dbReference>
<dbReference type="FunFam" id="1.25.40.10:FF:000158">
    <property type="entry name" value="pentatricopeptide repeat-containing protein At2g33680"/>
    <property type="match status" value="1"/>
</dbReference>
<dbReference type="PANTHER" id="PTHR47926">
    <property type="entry name" value="PENTATRICOPEPTIDE REPEAT-CONTAINING PROTEIN"/>
    <property type="match status" value="1"/>
</dbReference>
<dbReference type="Pfam" id="PF20431">
    <property type="entry name" value="E_motif"/>
    <property type="match status" value="1"/>
</dbReference>
<sequence>MDTRDAEKQNLNRRSETANLGRWRWVVSDKVGKNEREGEKEKEEERIYGMSSIESQNNDGEPDNFTYATVLDTCANLATVGLGRQIHAQIIKHELQSDVYITSTTIVDMYSKCGNMQDSHLMFKKAPKLDAVTWNAMTLLEFFSTCSLRTWSQTMQLLFQSSELVDILGTLKKVYTTSAQCLAPMVDIIGRSGQVHEALSLIEDMPFEADDVIWRTLLSICKLHGNVKVAEKAASAILQLDPQDSSTYVLLSNIYAEAGMWGEVSKMRKTMRHGRPKKEPVCSWIEVKDEVHAFLVGDKAHPRCKDAYEKLDLLVAEMTRVGYRPEIDFVVDEEMGEQEFLEDELKISM</sequence>
<evidence type="ECO:0000313" key="3">
    <source>
        <dbReference type="EMBL" id="TQE00249.1"/>
    </source>
</evidence>
<dbReference type="Proteomes" id="UP000315295">
    <property type="component" value="Unassembled WGS sequence"/>
</dbReference>
<dbReference type="GO" id="GO:0003723">
    <property type="term" value="F:RNA binding"/>
    <property type="evidence" value="ECO:0007669"/>
    <property type="project" value="InterPro"/>
</dbReference>
<dbReference type="InterPro" id="IPR011990">
    <property type="entry name" value="TPR-like_helical_dom_sf"/>
</dbReference>
<protein>
    <submittedName>
        <fullName evidence="3">Uncharacterized protein</fullName>
    </submittedName>
</protein>
<organism evidence="3 4">
    <name type="scientific">Malus baccata</name>
    <name type="common">Siberian crab apple</name>
    <name type="synonym">Pyrus baccata</name>
    <dbReference type="NCBI Taxonomy" id="106549"/>
    <lineage>
        <taxon>Eukaryota</taxon>
        <taxon>Viridiplantae</taxon>
        <taxon>Streptophyta</taxon>
        <taxon>Embryophyta</taxon>
        <taxon>Tracheophyta</taxon>
        <taxon>Spermatophyta</taxon>
        <taxon>Magnoliopsida</taxon>
        <taxon>eudicotyledons</taxon>
        <taxon>Gunneridae</taxon>
        <taxon>Pentapetalae</taxon>
        <taxon>rosids</taxon>
        <taxon>fabids</taxon>
        <taxon>Rosales</taxon>
        <taxon>Rosaceae</taxon>
        <taxon>Amygdaloideae</taxon>
        <taxon>Maleae</taxon>
        <taxon>Malus</taxon>
    </lineage>
</organism>
<dbReference type="InterPro" id="IPR002885">
    <property type="entry name" value="PPR_rpt"/>
</dbReference>
<dbReference type="InterPro" id="IPR046960">
    <property type="entry name" value="PPR_At4g14850-like_plant"/>
</dbReference>
<accession>A0A540MN83</accession>